<dbReference type="RefSeq" id="WP_085412712.1">
    <property type="nucleotide sequence ID" value="NZ_WAEL01000010.1"/>
</dbReference>
<evidence type="ECO:0000256" key="1">
    <source>
        <dbReference type="SAM" id="Phobius"/>
    </source>
</evidence>
<dbReference type="EMBL" id="WAEL01000010">
    <property type="protein sequence ID" value="NID13212.1"/>
    <property type="molecule type" value="Genomic_DNA"/>
</dbReference>
<dbReference type="Proteomes" id="UP000606008">
    <property type="component" value="Unassembled WGS sequence"/>
</dbReference>
<gene>
    <name evidence="2" type="ORF">F7231_23775</name>
</gene>
<evidence type="ECO:0000313" key="2">
    <source>
        <dbReference type="EMBL" id="NID13212.1"/>
    </source>
</evidence>
<evidence type="ECO:0000313" key="3">
    <source>
        <dbReference type="Proteomes" id="UP000606008"/>
    </source>
</evidence>
<keyword evidence="1" id="KW-0812">Transmembrane</keyword>
<feature type="transmembrane region" description="Helical" evidence="1">
    <location>
        <begin position="12"/>
        <end position="34"/>
    </location>
</feature>
<feature type="transmembrane region" description="Helical" evidence="1">
    <location>
        <begin position="100"/>
        <end position="119"/>
    </location>
</feature>
<feature type="transmembrane region" description="Helical" evidence="1">
    <location>
        <begin position="125"/>
        <end position="144"/>
    </location>
</feature>
<comment type="caution">
    <text evidence="2">The sequence shown here is derived from an EMBL/GenBank/DDBJ whole genome shotgun (WGS) entry which is preliminary data.</text>
</comment>
<sequence length="153" mass="17505">MYSSLLLPNRFQLIGWFIFIAALALSLLVNVYGYSVDWLTITVPVHSLTAGYRQFHTNDLNLTDTLLIVGLIGGMGLVAFSRESVEDEMIAQLRLKALQWSLLVNYVLLIGATLLIYGFSYYSVLVYNLFTPLLIFILRFRWLLYRNNQLMAA</sequence>
<name>A0ABX0QM56_9BACT</name>
<reference evidence="2" key="1">
    <citation type="submission" date="2024-05" db="EMBL/GenBank/DDBJ databases">
        <authorList>
            <person name="Jung D.-H."/>
        </authorList>
    </citation>
    <scope>NUCLEOTIDE SEQUENCE</scope>
    <source>
        <strain evidence="2">JA-25</strain>
    </source>
</reference>
<keyword evidence="3" id="KW-1185">Reference proteome</keyword>
<keyword evidence="1" id="KW-0472">Membrane</keyword>
<protein>
    <submittedName>
        <fullName evidence="2">Uncharacterized protein</fullName>
    </submittedName>
</protein>
<feature type="transmembrane region" description="Helical" evidence="1">
    <location>
        <begin position="62"/>
        <end position="80"/>
    </location>
</feature>
<organism evidence="2 3">
    <name type="scientific">Fibrivirga algicola</name>
    <dbReference type="NCBI Taxonomy" id="2950420"/>
    <lineage>
        <taxon>Bacteria</taxon>
        <taxon>Pseudomonadati</taxon>
        <taxon>Bacteroidota</taxon>
        <taxon>Cytophagia</taxon>
        <taxon>Cytophagales</taxon>
        <taxon>Spirosomataceae</taxon>
        <taxon>Fibrivirga</taxon>
    </lineage>
</organism>
<proteinExistence type="predicted"/>
<accession>A0ABX0QM56</accession>
<keyword evidence="1" id="KW-1133">Transmembrane helix</keyword>